<dbReference type="PANTHER" id="PTHR31061">
    <property type="entry name" value="LD22376P"/>
    <property type="match status" value="1"/>
</dbReference>
<dbReference type="InParanoid" id="A0A3Q7IHP0"/>
<organism evidence="1">
    <name type="scientific">Solanum lycopersicum</name>
    <name type="common">Tomato</name>
    <name type="synonym">Lycopersicon esculentum</name>
    <dbReference type="NCBI Taxonomy" id="4081"/>
    <lineage>
        <taxon>Eukaryota</taxon>
        <taxon>Viridiplantae</taxon>
        <taxon>Streptophyta</taxon>
        <taxon>Embryophyta</taxon>
        <taxon>Tracheophyta</taxon>
        <taxon>Spermatophyta</taxon>
        <taxon>Magnoliopsida</taxon>
        <taxon>eudicotyledons</taxon>
        <taxon>Gunneridae</taxon>
        <taxon>Pentapetalae</taxon>
        <taxon>asterids</taxon>
        <taxon>lamiids</taxon>
        <taxon>Solanales</taxon>
        <taxon>Solanaceae</taxon>
        <taxon>Solanoideae</taxon>
        <taxon>Solaneae</taxon>
        <taxon>Solanum</taxon>
        <taxon>Solanum subgen. Lycopersicon</taxon>
    </lineage>
</organism>
<reference evidence="1" key="1">
    <citation type="journal article" date="2012" name="Nature">
        <title>The tomato genome sequence provides insights into fleshy fruit evolution.</title>
        <authorList>
            <consortium name="Tomato Genome Consortium"/>
        </authorList>
    </citation>
    <scope>NUCLEOTIDE SEQUENCE [LARGE SCALE GENOMIC DNA]</scope>
    <source>
        <strain evidence="1">cv. Heinz 1706</strain>
    </source>
</reference>
<proteinExistence type="predicted"/>
<accession>A0A3Q7IHP0</accession>
<evidence type="ECO:0000313" key="1">
    <source>
        <dbReference type="EnsemblPlants" id="Solyc10g055617.1.1"/>
    </source>
</evidence>
<keyword evidence="2" id="KW-1185">Reference proteome</keyword>
<evidence type="ECO:0000313" key="2">
    <source>
        <dbReference type="Proteomes" id="UP000004994"/>
    </source>
</evidence>
<dbReference type="EnsemblPlants" id="Solyc10g055617.1.1">
    <property type="protein sequence ID" value="Solyc10g055617.1.1"/>
    <property type="gene ID" value="Solyc10g055617.1"/>
</dbReference>
<sequence>MCDVESRRQVPQKNKRRYAVAGIPHTRRHIVTGMMRSDGSFFSAGGYLHGVTGLTYGVDIERIRWMGILQRIAVGYYSSFVRDMASMSRDEKSCPFQKLNLAMVKCSVRGYRRPACNSAGMIDRYILGIDHLYAKPVYRNMKECNGSNSDSF</sequence>
<dbReference type="PANTHER" id="PTHR31061:SF28">
    <property type="entry name" value="HEPARAN-ALPHA-GLUCOSAMINIDE N-ACETYLTRANSFERASE-LIKE"/>
    <property type="match status" value="1"/>
</dbReference>
<dbReference type="Proteomes" id="UP000004994">
    <property type="component" value="Chromosome 10"/>
</dbReference>
<dbReference type="STRING" id="4081.A0A3Q7IHP0"/>
<reference evidence="1" key="2">
    <citation type="submission" date="2019-01" db="UniProtKB">
        <authorList>
            <consortium name="EnsemblPlants"/>
        </authorList>
    </citation>
    <scope>IDENTIFICATION</scope>
    <source>
        <strain evidence="1">cv. Heinz 1706</strain>
    </source>
</reference>
<protein>
    <submittedName>
        <fullName evidence="1">Uncharacterized protein</fullName>
    </submittedName>
</protein>
<name>A0A3Q7IHP0_SOLLC</name>
<dbReference type="AlphaFoldDB" id="A0A3Q7IHP0"/>
<dbReference type="Gramene" id="Solyc10g055617.1.1">
    <property type="protein sequence ID" value="Solyc10g055617.1.1"/>
    <property type="gene ID" value="Solyc10g055617.1"/>
</dbReference>